<keyword evidence="1" id="KW-0812">Transmembrane</keyword>
<keyword evidence="1" id="KW-0472">Membrane</keyword>
<comment type="caution">
    <text evidence="2">The sequence shown here is derived from an EMBL/GenBank/DDBJ whole genome shotgun (WGS) entry which is preliminary data.</text>
</comment>
<organism evidence="2 3">
    <name type="scientific">Humicola insolens</name>
    <name type="common">Soft-rot fungus</name>
    <dbReference type="NCBI Taxonomy" id="85995"/>
    <lineage>
        <taxon>Eukaryota</taxon>
        <taxon>Fungi</taxon>
        <taxon>Dikarya</taxon>
        <taxon>Ascomycota</taxon>
        <taxon>Pezizomycotina</taxon>
        <taxon>Sordariomycetes</taxon>
        <taxon>Sordariomycetidae</taxon>
        <taxon>Sordariales</taxon>
        <taxon>Chaetomiaceae</taxon>
        <taxon>Mycothermus</taxon>
    </lineage>
</organism>
<dbReference type="Proteomes" id="UP001583172">
    <property type="component" value="Unassembled WGS sequence"/>
</dbReference>
<evidence type="ECO:0000313" key="2">
    <source>
        <dbReference type="EMBL" id="KAL1836606.1"/>
    </source>
</evidence>
<evidence type="ECO:0000313" key="3">
    <source>
        <dbReference type="Proteomes" id="UP001583172"/>
    </source>
</evidence>
<keyword evidence="1" id="KW-1133">Transmembrane helix</keyword>
<keyword evidence="3" id="KW-1185">Reference proteome</keyword>
<protein>
    <submittedName>
        <fullName evidence="2">Uncharacterized protein</fullName>
    </submittedName>
</protein>
<accession>A0ABR3V563</accession>
<dbReference type="EMBL" id="JAZGSY010000390">
    <property type="protein sequence ID" value="KAL1836606.1"/>
    <property type="molecule type" value="Genomic_DNA"/>
</dbReference>
<feature type="transmembrane region" description="Helical" evidence="1">
    <location>
        <begin position="20"/>
        <end position="37"/>
    </location>
</feature>
<name>A0ABR3V563_HUMIN</name>
<gene>
    <name evidence="2" type="ORF">VTJ49DRAFT_4881</name>
</gene>
<sequence>MSFGVFFVNGEGHGRRRCCVFVFCSSFIFMTGTLMAIDESRLRQSVWHVLTSFTSSSHPASPPAHTHTTHPLIPPTNILSLTQLEASLLFCLAFFANDEALDSAKEGRRRGASGVLVIVMRRAGLHASFADEGNEGSKLVKSGKPMLGVGVSGVCVCRTGGRRVSFCNCRRGVYGMKNTGNIRSLFGLRRLVVPRVFATFQLMASSTCLLAACRGLLGCE</sequence>
<evidence type="ECO:0000256" key="1">
    <source>
        <dbReference type="SAM" id="Phobius"/>
    </source>
</evidence>
<proteinExistence type="predicted"/>
<reference evidence="2 3" key="1">
    <citation type="journal article" date="2024" name="Commun. Biol.">
        <title>Comparative genomic analysis of thermophilic fungi reveals convergent evolutionary adaptations and gene losses.</title>
        <authorList>
            <person name="Steindorff A.S."/>
            <person name="Aguilar-Pontes M.V."/>
            <person name="Robinson A.J."/>
            <person name="Andreopoulos B."/>
            <person name="LaButti K."/>
            <person name="Kuo A."/>
            <person name="Mondo S."/>
            <person name="Riley R."/>
            <person name="Otillar R."/>
            <person name="Haridas S."/>
            <person name="Lipzen A."/>
            <person name="Grimwood J."/>
            <person name="Schmutz J."/>
            <person name="Clum A."/>
            <person name="Reid I.D."/>
            <person name="Moisan M.C."/>
            <person name="Butler G."/>
            <person name="Nguyen T.T.M."/>
            <person name="Dewar K."/>
            <person name="Conant G."/>
            <person name="Drula E."/>
            <person name="Henrissat B."/>
            <person name="Hansel C."/>
            <person name="Singer S."/>
            <person name="Hutchinson M.I."/>
            <person name="de Vries R.P."/>
            <person name="Natvig D.O."/>
            <person name="Powell A.J."/>
            <person name="Tsang A."/>
            <person name="Grigoriev I.V."/>
        </authorList>
    </citation>
    <scope>NUCLEOTIDE SEQUENCE [LARGE SCALE GENOMIC DNA]</scope>
    <source>
        <strain evidence="2 3">CBS 620.91</strain>
    </source>
</reference>